<sequence length="138" mass="14699">MTTLDPKLKAAARTVAAHAYVPYSDFPVGAALKTADGRVFTGCNVENRSYPLGMCGERNAIGAAAAAGVRPGEIRELVIYMPGDRLFSPCGGCRQVIAEFLPADARVWATNDGVSFKEWTAEELLPDGFSFDGLEPSV</sequence>
<accession>A0A918N7J0</accession>
<dbReference type="FunFam" id="3.40.140.10:FF:000008">
    <property type="entry name" value="Cytidine deaminase"/>
    <property type="match status" value="1"/>
</dbReference>
<dbReference type="EMBL" id="BMXR01000002">
    <property type="protein sequence ID" value="GGX44368.1"/>
    <property type="molecule type" value="Genomic_DNA"/>
</dbReference>
<dbReference type="PROSITE" id="PS51747">
    <property type="entry name" value="CYT_DCMP_DEAMINASES_2"/>
    <property type="match status" value="1"/>
</dbReference>
<dbReference type="GO" id="GO:0005829">
    <property type="term" value="C:cytosol"/>
    <property type="evidence" value="ECO:0007669"/>
    <property type="project" value="TreeGrafter"/>
</dbReference>
<evidence type="ECO:0000256" key="3">
    <source>
        <dbReference type="ARBA" id="ARBA00006576"/>
    </source>
</evidence>
<evidence type="ECO:0000313" key="17">
    <source>
        <dbReference type="EMBL" id="GGX44368.1"/>
    </source>
</evidence>
<organism evidence="17 18">
    <name type="scientific">Saccharospirillum salsuginis</name>
    <dbReference type="NCBI Taxonomy" id="418750"/>
    <lineage>
        <taxon>Bacteria</taxon>
        <taxon>Pseudomonadati</taxon>
        <taxon>Pseudomonadota</taxon>
        <taxon>Gammaproteobacteria</taxon>
        <taxon>Oceanospirillales</taxon>
        <taxon>Saccharospirillaceae</taxon>
        <taxon>Saccharospirillum</taxon>
    </lineage>
</organism>
<evidence type="ECO:0000256" key="2">
    <source>
        <dbReference type="ARBA" id="ARBA00003949"/>
    </source>
</evidence>
<keyword evidence="7 15" id="KW-0378">Hydrolase</keyword>
<reference evidence="17" key="1">
    <citation type="journal article" date="2014" name="Int. J. Syst. Evol. Microbiol.">
        <title>Complete genome sequence of Corynebacterium casei LMG S-19264T (=DSM 44701T), isolated from a smear-ripened cheese.</title>
        <authorList>
            <consortium name="US DOE Joint Genome Institute (JGI-PGF)"/>
            <person name="Walter F."/>
            <person name="Albersmeier A."/>
            <person name="Kalinowski J."/>
            <person name="Ruckert C."/>
        </authorList>
    </citation>
    <scope>NUCLEOTIDE SEQUENCE</scope>
    <source>
        <strain evidence="17">KCTC 22169</strain>
    </source>
</reference>
<dbReference type="RefSeq" id="WP_189607295.1">
    <property type="nucleotide sequence ID" value="NZ_BMXR01000002.1"/>
</dbReference>
<dbReference type="InterPro" id="IPR006262">
    <property type="entry name" value="Cyt_deam_tetra"/>
</dbReference>
<dbReference type="GO" id="GO:0004126">
    <property type="term" value="F:cytidine deaminase activity"/>
    <property type="evidence" value="ECO:0007669"/>
    <property type="project" value="UniProtKB-UniRule"/>
</dbReference>
<dbReference type="GO" id="GO:0055086">
    <property type="term" value="P:nucleobase-containing small molecule metabolic process"/>
    <property type="evidence" value="ECO:0007669"/>
    <property type="project" value="UniProtKB-ARBA"/>
</dbReference>
<comment type="cofactor">
    <cofactor evidence="1 14 15">
        <name>Zn(2+)</name>
        <dbReference type="ChEBI" id="CHEBI:29105"/>
    </cofactor>
</comment>
<protein>
    <recommendedName>
        <fullName evidence="5 15">Cytidine deaminase</fullName>
        <ecNumber evidence="4 15">3.5.4.5</ecNumber>
    </recommendedName>
    <alternativeName>
        <fullName evidence="9 15">Cytidine aminohydrolase</fullName>
    </alternativeName>
</protein>
<dbReference type="InterPro" id="IPR016193">
    <property type="entry name" value="Cytidine_deaminase-like"/>
</dbReference>
<dbReference type="Pfam" id="PF00383">
    <property type="entry name" value="dCMP_cyt_deam_1"/>
    <property type="match status" value="1"/>
</dbReference>
<feature type="binding site" evidence="14">
    <location>
        <position position="93"/>
    </location>
    <ligand>
        <name>Zn(2+)</name>
        <dbReference type="ChEBI" id="CHEBI:29105"/>
        <note>catalytic</note>
    </ligand>
</feature>
<evidence type="ECO:0000256" key="1">
    <source>
        <dbReference type="ARBA" id="ARBA00001947"/>
    </source>
</evidence>
<dbReference type="GO" id="GO:0072527">
    <property type="term" value="P:pyrimidine-containing compound metabolic process"/>
    <property type="evidence" value="ECO:0007669"/>
    <property type="project" value="UniProtKB-ARBA"/>
</dbReference>
<name>A0A918N7J0_9GAMM</name>
<feature type="binding site" evidence="13">
    <location>
        <begin position="44"/>
        <end position="50"/>
    </location>
    <ligand>
        <name>substrate</name>
    </ligand>
</feature>
<dbReference type="PROSITE" id="PS00903">
    <property type="entry name" value="CYT_DCMP_DEAMINASES_1"/>
    <property type="match status" value="1"/>
</dbReference>
<feature type="binding site" evidence="14">
    <location>
        <position position="55"/>
    </location>
    <ligand>
        <name>Zn(2+)</name>
        <dbReference type="ChEBI" id="CHEBI:29105"/>
        <note>catalytic</note>
    </ligand>
</feature>
<dbReference type="GO" id="GO:0008270">
    <property type="term" value="F:zinc ion binding"/>
    <property type="evidence" value="ECO:0007669"/>
    <property type="project" value="UniProtKB-UniRule"/>
</dbReference>
<evidence type="ECO:0000256" key="8">
    <source>
        <dbReference type="ARBA" id="ARBA00022833"/>
    </source>
</evidence>
<evidence type="ECO:0000256" key="12">
    <source>
        <dbReference type="PIRSR" id="PIRSR606262-1"/>
    </source>
</evidence>
<dbReference type="InterPro" id="IPR016192">
    <property type="entry name" value="APOBEC/CMP_deaminase_Zn-bd"/>
</dbReference>
<dbReference type="Proteomes" id="UP000626148">
    <property type="component" value="Unassembled WGS sequence"/>
</dbReference>
<keyword evidence="8 14" id="KW-0862">Zinc</keyword>
<dbReference type="PANTHER" id="PTHR11644:SF2">
    <property type="entry name" value="CYTIDINE DEAMINASE"/>
    <property type="match status" value="1"/>
</dbReference>
<dbReference type="InterPro" id="IPR002125">
    <property type="entry name" value="CMP_dCMP_dom"/>
</dbReference>
<dbReference type="SUPFAM" id="SSF53927">
    <property type="entry name" value="Cytidine deaminase-like"/>
    <property type="match status" value="1"/>
</dbReference>
<evidence type="ECO:0000313" key="18">
    <source>
        <dbReference type="Proteomes" id="UP000626148"/>
    </source>
</evidence>
<proteinExistence type="inferred from homology"/>
<dbReference type="AlphaFoldDB" id="A0A918N7J0"/>
<comment type="caution">
    <text evidence="17">The sequence shown here is derived from an EMBL/GenBank/DDBJ whole genome shotgun (WGS) entry which is preliminary data.</text>
</comment>
<dbReference type="EC" id="3.5.4.5" evidence="4 15"/>
<comment type="similarity">
    <text evidence="3 15">Belongs to the cytidine and deoxycytidylate deaminase family.</text>
</comment>
<feature type="active site" description="Proton donor" evidence="12">
    <location>
        <position position="57"/>
    </location>
</feature>
<comment type="function">
    <text evidence="2 15">This enzyme scavenges exogenous and endogenous cytidine and 2'-deoxycytidine for UMP synthesis.</text>
</comment>
<evidence type="ECO:0000256" key="6">
    <source>
        <dbReference type="ARBA" id="ARBA00022723"/>
    </source>
</evidence>
<evidence type="ECO:0000256" key="11">
    <source>
        <dbReference type="ARBA" id="ARBA00049558"/>
    </source>
</evidence>
<dbReference type="Gene3D" id="3.40.140.10">
    <property type="entry name" value="Cytidine Deaminase, domain 2"/>
    <property type="match status" value="1"/>
</dbReference>
<dbReference type="PANTHER" id="PTHR11644">
    <property type="entry name" value="CYTIDINE DEAMINASE"/>
    <property type="match status" value="1"/>
</dbReference>
<evidence type="ECO:0000256" key="5">
    <source>
        <dbReference type="ARBA" id="ARBA00018266"/>
    </source>
</evidence>
<dbReference type="CDD" id="cd01283">
    <property type="entry name" value="cytidine_deaminase"/>
    <property type="match status" value="1"/>
</dbReference>
<evidence type="ECO:0000259" key="16">
    <source>
        <dbReference type="PROSITE" id="PS51747"/>
    </source>
</evidence>
<comment type="catalytic activity">
    <reaction evidence="10 15">
        <text>2'-deoxycytidine + H2O + H(+) = 2'-deoxyuridine + NH4(+)</text>
        <dbReference type="Rhea" id="RHEA:13433"/>
        <dbReference type="ChEBI" id="CHEBI:15377"/>
        <dbReference type="ChEBI" id="CHEBI:15378"/>
        <dbReference type="ChEBI" id="CHEBI:15698"/>
        <dbReference type="ChEBI" id="CHEBI:16450"/>
        <dbReference type="ChEBI" id="CHEBI:28938"/>
        <dbReference type="EC" id="3.5.4.5"/>
    </reaction>
</comment>
<keyword evidence="6 14" id="KW-0479">Metal-binding</keyword>
<dbReference type="NCBIfam" id="NF004064">
    <property type="entry name" value="PRK05578.1"/>
    <property type="match status" value="1"/>
</dbReference>
<feature type="binding site" evidence="14">
    <location>
        <position position="90"/>
    </location>
    <ligand>
        <name>Zn(2+)</name>
        <dbReference type="ChEBI" id="CHEBI:29105"/>
        <note>catalytic</note>
    </ligand>
</feature>
<reference evidence="17" key="2">
    <citation type="submission" date="2020-09" db="EMBL/GenBank/DDBJ databases">
        <authorList>
            <person name="Sun Q."/>
            <person name="Kim S."/>
        </authorList>
    </citation>
    <scope>NUCLEOTIDE SEQUENCE</scope>
    <source>
        <strain evidence="17">KCTC 22169</strain>
    </source>
</reference>
<dbReference type="NCBIfam" id="TIGR01354">
    <property type="entry name" value="cyt_deam_tetra"/>
    <property type="match status" value="1"/>
</dbReference>
<evidence type="ECO:0000256" key="10">
    <source>
        <dbReference type="ARBA" id="ARBA00049252"/>
    </source>
</evidence>
<evidence type="ECO:0000256" key="9">
    <source>
        <dbReference type="ARBA" id="ARBA00032005"/>
    </source>
</evidence>
<gene>
    <name evidence="17" type="primary">cdd</name>
    <name evidence="17" type="ORF">GCM10007392_08940</name>
</gene>
<evidence type="ECO:0000256" key="14">
    <source>
        <dbReference type="PIRSR" id="PIRSR606262-3"/>
    </source>
</evidence>
<evidence type="ECO:0000256" key="7">
    <source>
        <dbReference type="ARBA" id="ARBA00022801"/>
    </source>
</evidence>
<keyword evidence="18" id="KW-1185">Reference proteome</keyword>
<evidence type="ECO:0000256" key="15">
    <source>
        <dbReference type="RuleBase" id="RU364006"/>
    </source>
</evidence>
<feature type="domain" description="CMP/dCMP-type deaminase" evidence="16">
    <location>
        <begin position="3"/>
        <end position="132"/>
    </location>
</feature>
<comment type="catalytic activity">
    <reaction evidence="11 15">
        <text>cytidine + H2O + H(+) = uridine + NH4(+)</text>
        <dbReference type="Rhea" id="RHEA:16069"/>
        <dbReference type="ChEBI" id="CHEBI:15377"/>
        <dbReference type="ChEBI" id="CHEBI:15378"/>
        <dbReference type="ChEBI" id="CHEBI:16704"/>
        <dbReference type="ChEBI" id="CHEBI:17562"/>
        <dbReference type="ChEBI" id="CHEBI:28938"/>
        <dbReference type="EC" id="3.5.4.5"/>
    </reaction>
</comment>
<evidence type="ECO:0000256" key="13">
    <source>
        <dbReference type="PIRSR" id="PIRSR606262-2"/>
    </source>
</evidence>
<dbReference type="InterPro" id="IPR050202">
    <property type="entry name" value="Cyt/Deoxycyt_deaminase"/>
</dbReference>
<dbReference type="GO" id="GO:0042802">
    <property type="term" value="F:identical protein binding"/>
    <property type="evidence" value="ECO:0007669"/>
    <property type="project" value="UniProtKB-ARBA"/>
</dbReference>
<evidence type="ECO:0000256" key="4">
    <source>
        <dbReference type="ARBA" id="ARBA00012783"/>
    </source>
</evidence>